<keyword evidence="3" id="KW-1185">Reference proteome</keyword>
<dbReference type="Proteomes" id="UP001156498">
    <property type="component" value="Chromosome"/>
</dbReference>
<sequence length="551" mass="59007">MPSHDRSAPGREPSSARPVSLLPADVLACAALTTPLLRDALRLARWSAPATPLTPEGLPYATDIRAADEALGLWSHGLDAEAASEGPDWVDAEAVEAARFALPWRTAVRLGLLEATADWAGPEPGLEERVRDPDQVLRWWTGVFEASVGRARDDLSAGTPWPGVDDPCLVTAVLRFLYEAPDGFRVPLPVLVGAVLREPAEGPGPDLPLPSRDRRRATGRVVRTLRQLLGTGAVALVTAEDAGPDGAAPRCAGHGHPAVELTPLGRYGVRGFLEEEGVEAPLVGSLAGAGAAGFLDALGTLPPERLIAEVLPWLDERTPVAALRQIVAVTDGPGRALRRWTGTKVLDATSSEIGPELRALLSSDRPSVVSLAAVVLLTSGTLSPEDVDGVMAGHGHWVVIDMIAAAAERSPEDLPGFLSADGVPDIEQLVLDDTDRLWSPEHPDTLPVLDAVGRHHPDASTAARAREAVRARAAAQLRRRPGLSPPAHRNPFRPWSRGAADPGYEGGAAEAPDTGREDGRGRFRVRNWFRRRPRNPWRVRGRHRSQDRDRP</sequence>
<accession>A0ABY6YTY2</accession>
<dbReference type="RefSeq" id="WP_267949331.1">
    <property type="nucleotide sequence ID" value="NZ_CP113264.1"/>
</dbReference>
<gene>
    <name evidence="2" type="ORF">OUQ99_10960</name>
</gene>
<evidence type="ECO:0000313" key="2">
    <source>
        <dbReference type="EMBL" id="WAE75561.1"/>
    </source>
</evidence>
<protein>
    <recommendedName>
        <fullName evidence="4">Helicase XPB/Ssl2 N-terminal domain-containing protein</fullName>
    </recommendedName>
</protein>
<reference evidence="2 3" key="1">
    <citation type="journal article" date="2013" name="Int. J. Syst. Evol. Microbiol.">
        <title>Description of Streptomonospora sediminis sp. nov. and Streptomonospora nanhaiensis sp. nov., and reclassification of Nocardiopsis arabia Hozzein &amp; Goodfellow 2008 as Streptomonospora arabica comb. nov. and emended description of the genus Streptomonospora.</title>
        <authorList>
            <person name="Zhang D.F."/>
            <person name="Pan H.Q."/>
            <person name="He J."/>
            <person name="Zhang X.M."/>
            <person name="Zhang Y.G."/>
            <person name="Klenk H.P."/>
            <person name="Hu J.C."/>
            <person name="Li W.J."/>
        </authorList>
    </citation>
    <scope>NUCLEOTIDE SEQUENCE [LARGE SCALE GENOMIC DNA]</scope>
    <source>
        <strain evidence="2 3">12A09</strain>
    </source>
</reference>
<name>A0ABY6YTY2_9ACTN</name>
<evidence type="ECO:0000313" key="3">
    <source>
        <dbReference type="Proteomes" id="UP001156498"/>
    </source>
</evidence>
<proteinExistence type="predicted"/>
<feature type="region of interest" description="Disordered" evidence="1">
    <location>
        <begin position="476"/>
        <end position="525"/>
    </location>
</feature>
<dbReference type="EMBL" id="CP113264">
    <property type="protein sequence ID" value="WAE75561.1"/>
    <property type="molecule type" value="Genomic_DNA"/>
</dbReference>
<organism evidence="2 3">
    <name type="scientific">Streptomonospora nanhaiensis</name>
    <dbReference type="NCBI Taxonomy" id="1323731"/>
    <lineage>
        <taxon>Bacteria</taxon>
        <taxon>Bacillati</taxon>
        <taxon>Actinomycetota</taxon>
        <taxon>Actinomycetes</taxon>
        <taxon>Streptosporangiales</taxon>
        <taxon>Nocardiopsidaceae</taxon>
        <taxon>Streptomonospora</taxon>
    </lineage>
</organism>
<evidence type="ECO:0000256" key="1">
    <source>
        <dbReference type="SAM" id="MobiDB-lite"/>
    </source>
</evidence>
<evidence type="ECO:0008006" key="4">
    <source>
        <dbReference type="Google" id="ProtNLM"/>
    </source>
</evidence>